<name>A0ABU9G079_9VIBR</name>
<dbReference type="Proteomes" id="UP001377160">
    <property type="component" value="Unassembled WGS sequence"/>
</dbReference>
<reference evidence="1 2" key="1">
    <citation type="submission" date="2024-02" db="EMBL/GenBank/DDBJ databases">
        <title>Bacteria isolated from the canopy kelp, Nereocystis luetkeana.</title>
        <authorList>
            <person name="Pfister C.A."/>
            <person name="Younker I.T."/>
            <person name="Light S.H."/>
        </authorList>
    </citation>
    <scope>NUCLEOTIDE SEQUENCE [LARGE SCALE GENOMIC DNA]</scope>
    <source>
        <strain evidence="1 2">TI.1.15</strain>
    </source>
</reference>
<organism evidence="1 2">
    <name type="scientific">Vibrio echinoideorum</name>
    <dbReference type="NCBI Taxonomy" id="2100116"/>
    <lineage>
        <taxon>Bacteria</taxon>
        <taxon>Pseudomonadati</taxon>
        <taxon>Pseudomonadota</taxon>
        <taxon>Gammaproteobacteria</taxon>
        <taxon>Vibrionales</taxon>
        <taxon>Vibrionaceae</taxon>
        <taxon>Vibrio</taxon>
    </lineage>
</organism>
<feature type="non-terminal residue" evidence="1">
    <location>
        <position position="63"/>
    </location>
</feature>
<dbReference type="EMBL" id="JBANDX010000305">
    <property type="protein sequence ID" value="MEL0611441.1"/>
    <property type="molecule type" value="Genomic_DNA"/>
</dbReference>
<protein>
    <submittedName>
        <fullName evidence="1">Uncharacterized protein</fullName>
    </submittedName>
</protein>
<accession>A0ABU9G079</accession>
<evidence type="ECO:0000313" key="1">
    <source>
        <dbReference type="EMBL" id="MEL0611441.1"/>
    </source>
</evidence>
<keyword evidence="2" id="KW-1185">Reference proteome</keyword>
<gene>
    <name evidence="1" type="ORF">V8Z71_24640</name>
</gene>
<evidence type="ECO:0000313" key="2">
    <source>
        <dbReference type="Proteomes" id="UP001377160"/>
    </source>
</evidence>
<comment type="caution">
    <text evidence="1">The sequence shown here is derived from an EMBL/GenBank/DDBJ whole genome shotgun (WGS) entry which is preliminary data.</text>
</comment>
<sequence length="63" mass="7141">MIGTPRVKCNQCSTVFSILNPHKTSSTLQPLITLLTSRVLPKDLQRLSQLNSKQLYTRLKQMA</sequence>
<proteinExistence type="predicted"/>